<dbReference type="PANTHER" id="PTHR43731:SF14">
    <property type="entry name" value="PRESENILIN-ASSOCIATED RHOMBOID-LIKE PROTEIN, MITOCHONDRIAL"/>
    <property type="match status" value="1"/>
</dbReference>
<dbReference type="Pfam" id="PF01694">
    <property type="entry name" value="Rhomboid"/>
    <property type="match status" value="1"/>
</dbReference>
<keyword evidence="10" id="KW-1185">Reference proteome</keyword>
<evidence type="ECO:0000256" key="4">
    <source>
        <dbReference type="ARBA" id="ARBA00022801"/>
    </source>
</evidence>
<dbReference type="InterPro" id="IPR035952">
    <property type="entry name" value="Rhomboid-like_sf"/>
</dbReference>
<proteinExistence type="inferred from homology"/>
<organism evidence="9 10">
    <name type="scientific">Coccomyxa viridis</name>
    <dbReference type="NCBI Taxonomy" id="1274662"/>
    <lineage>
        <taxon>Eukaryota</taxon>
        <taxon>Viridiplantae</taxon>
        <taxon>Chlorophyta</taxon>
        <taxon>core chlorophytes</taxon>
        <taxon>Trebouxiophyceae</taxon>
        <taxon>Trebouxiophyceae incertae sedis</taxon>
        <taxon>Coccomyxaceae</taxon>
        <taxon>Coccomyxa</taxon>
    </lineage>
</organism>
<feature type="domain" description="Peptidase S54 rhomboid" evidence="8">
    <location>
        <begin position="42"/>
        <end position="183"/>
    </location>
</feature>
<comment type="caution">
    <text evidence="9">The sequence shown here is derived from an EMBL/GenBank/DDBJ whole genome shotgun (WGS) entry which is preliminary data.</text>
</comment>
<evidence type="ECO:0000256" key="3">
    <source>
        <dbReference type="ARBA" id="ARBA00022692"/>
    </source>
</evidence>
<dbReference type="Proteomes" id="UP001497392">
    <property type="component" value="Unassembled WGS sequence"/>
</dbReference>
<feature type="transmembrane region" description="Helical" evidence="7">
    <location>
        <begin position="41"/>
        <end position="66"/>
    </location>
</feature>
<evidence type="ECO:0000256" key="1">
    <source>
        <dbReference type="ARBA" id="ARBA00004141"/>
    </source>
</evidence>
<keyword evidence="6 7" id="KW-0472">Membrane</keyword>
<feature type="transmembrane region" description="Helical" evidence="7">
    <location>
        <begin position="6"/>
        <end position="29"/>
    </location>
</feature>
<evidence type="ECO:0000256" key="5">
    <source>
        <dbReference type="ARBA" id="ARBA00022989"/>
    </source>
</evidence>
<evidence type="ECO:0000256" key="2">
    <source>
        <dbReference type="ARBA" id="ARBA00009045"/>
    </source>
</evidence>
<evidence type="ECO:0000313" key="10">
    <source>
        <dbReference type="Proteomes" id="UP001497392"/>
    </source>
</evidence>
<comment type="subcellular location">
    <subcellularLocation>
        <location evidence="1">Membrane</location>
        <topology evidence="1">Multi-pass membrane protein</topology>
    </subcellularLocation>
</comment>
<evidence type="ECO:0000256" key="6">
    <source>
        <dbReference type="ARBA" id="ARBA00023136"/>
    </source>
</evidence>
<sequence length="208" mass="22536">MYSIIGINVGVFGLWRLPILQVAMSRWFLMPLPPLRMQPAFTALTCTFSHASLAHLAFNMIAFSSFGGNMSQVFGGEQFLFFFLTAGMVSSLTSYAGRLRSLKGGHSLGASGAVYACFAGMAILYPGASAQFIFLPGVPIQLGTLLPVLMGADALGALLGWRYLDHFGHLGGAVFGILYTLYGHHLWERREEILRAVGLAKDEEKALP</sequence>
<gene>
    <name evidence="9" type="primary">g1176</name>
    <name evidence="9" type="ORF">VP750_LOCUS1017</name>
</gene>
<feature type="transmembrane region" description="Helical" evidence="7">
    <location>
        <begin position="78"/>
        <end position="96"/>
    </location>
</feature>
<keyword evidence="4" id="KW-0378">Hydrolase</keyword>
<feature type="transmembrane region" description="Helical" evidence="7">
    <location>
        <begin position="167"/>
        <end position="187"/>
    </location>
</feature>
<evidence type="ECO:0000256" key="7">
    <source>
        <dbReference type="SAM" id="Phobius"/>
    </source>
</evidence>
<dbReference type="EMBL" id="CAXHTA020000002">
    <property type="protein sequence ID" value="CAL5219358.1"/>
    <property type="molecule type" value="Genomic_DNA"/>
</dbReference>
<keyword evidence="3 7" id="KW-0812">Transmembrane</keyword>
<evidence type="ECO:0000313" key="9">
    <source>
        <dbReference type="EMBL" id="CAL5219358.1"/>
    </source>
</evidence>
<dbReference type="PANTHER" id="PTHR43731">
    <property type="entry name" value="RHOMBOID PROTEASE"/>
    <property type="match status" value="1"/>
</dbReference>
<protein>
    <submittedName>
        <fullName evidence="9">G1176 protein</fullName>
    </submittedName>
</protein>
<keyword evidence="5 7" id="KW-1133">Transmembrane helix</keyword>
<feature type="transmembrane region" description="Helical" evidence="7">
    <location>
        <begin position="108"/>
        <end position="128"/>
    </location>
</feature>
<comment type="similarity">
    <text evidence="2">Belongs to the peptidase S54 family.</text>
</comment>
<dbReference type="Gene3D" id="1.20.1540.10">
    <property type="entry name" value="Rhomboid-like"/>
    <property type="match status" value="1"/>
</dbReference>
<dbReference type="InterPro" id="IPR022764">
    <property type="entry name" value="Peptidase_S54_rhomboid_dom"/>
</dbReference>
<reference evidence="9 10" key="1">
    <citation type="submission" date="2024-06" db="EMBL/GenBank/DDBJ databases">
        <authorList>
            <person name="Kraege A."/>
            <person name="Thomma B."/>
        </authorList>
    </citation>
    <scope>NUCLEOTIDE SEQUENCE [LARGE SCALE GENOMIC DNA]</scope>
</reference>
<name>A0ABP1FMP3_9CHLO</name>
<evidence type="ECO:0000259" key="8">
    <source>
        <dbReference type="Pfam" id="PF01694"/>
    </source>
</evidence>
<accession>A0ABP1FMP3</accession>
<dbReference type="InterPro" id="IPR050925">
    <property type="entry name" value="Rhomboid_protease_S54"/>
</dbReference>
<dbReference type="SUPFAM" id="SSF144091">
    <property type="entry name" value="Rhomboid-like"/>
    <property type="match status" value="1"/>
</dbReference>
<feature type="transmembrane region" description="Helical" evidence="7">
    <location>
        <begin position="140"/>
        <end position="160"/>
    </location>
</feature>